<sequence length="303" mass="33733">MAKTTLSQAQAALEAGKWSLAASLFETVYQTTQTLALNLQLVTALKADQKYTLASTYAAEFEADYLATAERFNLYLAVLLASHQFIKARLITEACRQTSANWLAEADQQIATAEQVAEQTMQQTLTTTMRQFYHLSDQPVAAQAERLAAAQHLTYAKYLTAAKFLLVDPFLHQLSRVEVLYTLRGLGTTDAVQFLWFDQTEQTVVPAKLPVIGSDRISQQLQREIQQQAGQVDATLAAGLQAELPLQLMYLYPTPAKIVTDAKIWINLLIATQRGAIPRHLTVAGQKMAENQVKIREFNENLV</sequence>
<protein>
    <recommendedName>
        <fullName evidence="3">TPR repeat-containing protein</fullName>
    </recommendedName>
</protein>
<keyword evidence="2" id="KW-1185">Reference proteome</keyword>
<gene>
    <name evidence="1" type="ORF">ACFP3T_00900</name>
</gene>
<comment type="caution">
    <text evidence="1">The sequence shown here is derived from an EMBL/GenBank/DDBJ whole genome shotgun (WGS) entry which is preliminary data.</text>
</comment>
<organism evidence="1 2">
    <name type="scientific">Lactiplantibacillus dongliensis</name>
    <dbReference type="NCBI Taxonomy" id="2559919"/>
    <lineage>
        <taxon>Bacteria</taxon>
        <taxon>Bacillati</taxon>
        <taxon>Bacillota</taxon>
        <taxon>Bacilli</taxon>
        <taxon>Lactobacillales</taxon>
        <taxon>Lactobacillaceae</taxon>
        <taxon>Lactiplantibacillus</taxon>
    </lineage>
</organism>
<evidence type="ECO:0008006" key="3">
    <source>
        <dbReference type="Google" id="ProtNLM"/>
    </source>
</evidence>
<proteinExistence type="predicted"/>
<dbReference type="RefSeq" id="WP_137641283.1">
    <property type="nucleotide sequence ID" value="NZ_BJDK01000048.1"/>
</dbReference>
<evidence type="ECO:0000313" key="2">
    <source>
        <dbReference type="Proteomes" id="UP001596253"/>
    </source>
</evidence>
<dbReference type="EMBL" id="JBHSSD010000005">
    <property type="protein sequence ID" value="MFC6163246.1"/>
    <property type="molecule type" value="Genomic_DNA"/>
</dbReference>
<dbReference type="Proteomes" id="UP001596253">
    <property type="component" value="Unassembled WGS sequence"/>
</dbReference>
<name>A0ABW1R389_9LACO</name>
<accession>A0ABW1R389</accession>
<evidence type="ECO:0000313" key="1">
    <source>
        <dbReference type="EMBL" id="MFC6163246.1"/>
    </source>
</evidence>
<reference evidence="2" key="1">
    <citation type="journal article" date="2019" name="Int. J. Syst. Evol. Microbiol.">
        <title>The Global Catalogue of Microorganisms (GCM) 10K type strain sequencing project: providing services to taxonomists for standard genome sequencing and annotation.</title>
        <authorList>
            <consortium name="The Broad Institute Genomics Platform"/>
            <consortium name="The Broad Institute Genome Sequencing Center for Infectious Disease"/>
            <person name="Wu L."/>
            <person name="Ma J."/>
        </authorList>
    </citation>
    <scope>NUCLEOTIDE SEQUENCE [LARGE SCALE GENOMIC DNA]</scope>
    <source>
        <strain evidence="2">CCM 8932</strain>
    </source>
</reference>